<dbReference type="InParanoid" id="M1DI61"/>
<reference evidence="2" key="1">
    <citation type="journal article" date="2011" name="Nature">
        <title>Genome sequence and analysis of the tuber crop potato.</title>
        <authorList>
            <consortium name="The Potato Genome Sequencing Consortium"/>
        </authorList>
    </citation>
    <scope>NUCLEOTIDE SEQUENCE [LARGE SCALE GENOMIC DNA]</scope>
    <source>
        <strain evidence="2">cv. DM1-3 516 R44</strain>
    </source>
</reference>
<reference evidence="1" key="2">
    <citation type="submission" date="2015-06" db="UniProtKB">
        <authorList>
            <consortium name="EnsemblPlants"/>
        </authorList>
    </citation>
    <scope>IDENTIFICATION</scope>
    <source>
        <strain evidence="1">DM1-3 516 R44</strain>
    </source>
</reference>
<keyword evidence="2" id="KW-1185">Reference proteome</keyword>
<name>M1DI61_SOLTU</name>
<protein>
    <submittedName>
        <fullName evidence="1">Uncharacterized protein</fullName>
    </submittedName>
</protein>
<dbReference type="EnsemblPlants" id="PGSC0003DMT400089440">
    <property type="protein sequence ID" value="PGSC0003DMT400089440"/>
    <property type="gene ID" value="PGSC0003DMG400039011"/>
</dbReference>
<sequence length="115" mass="13301">MLTQLDVLSKRVMELEALSTKKDKHFPPRECEKVKKQEGRQNEEMFSLILHKIEEQDMVLDEIKGNIEMLNQTTASHSMIIQLQDAQINQVFLCLYSQHKEGSPSDTMADPKNEV</sequence>
<dbReference type="AlphaFoldDB" id="M1DI61"/>
<evidence type="ECO:0000313" key="1">
    <source>
        <dbReference type="EnsemblPlants" id="PGSC0003DMT400089440"/>
    </source>
</evidence>
<dbReference type="Gramene" id="PGSC0003DMT400089440">
    <property type="protein sequence ID" value="PGSC0003DMT400089440"/>
    <property type="gene ID" value="PGSC0003DMG400039011"/>
</dbReference>
<proteinExistence type="predicted"/>
<dbReference type="Proteomes" id="UP000011115">
    <property type="component" value="Unassembled WGS sequence"/>
</dbReference>
<accession>M1DI61</accession>
<evidence type="ECO:0000313" key="2">
    <source>
        <dbReference type="Proteomes" id="UP000011115"/>
    </source>
</evidence>
<organism evidence="1 2">
    <name type="scientific">Solanum tuberosum</name>
    <name type="common">Potato</name>
    <dbReference type="NCBI Taxonomy" id="4113"/>
    <lineage>
        <taxon>Eukaryota</taxon>
        <taxon>Viridiplantae</taxon>
        <taxon>Streptophyta</taxon>
        <taxon>Embryophyta</taxon>
        <taxon>Tracheophyta</taxon>
        <taxon>Spermatophyta</taxon>
        <taxon>Magnoliopsida</taxon>
        <taxon>eudicotyledons</taxon>
        <taxon>Gunneridae</taxon>
        <taxon>Pentapetalae</taxon>
        <taxon>asterids</taxon>
        <taxon>lamiids</taxon>
        <taxon>Solanales</taxon>
        <taxon>Solanaceae</taxon>
        <taxon>Solanoideae</taxon>
        <taxon>Solaneae</taxon>
        <taxon>Solanum</taxon>
    </lineage>
</organism>
<dbReference type="HOGENOM" id="CLU_029307_9_1_1"/>
<dbReference type="PaxDb" id="4113-PGSC0003DMT400089440"/>